<dbReference type="Proteomes" id="UP000694843">
    <property type="component" value="Unplaced"/>
</dbReference>
<feature type="transmembrane region" description="Helical" evidence="5">
    <location>
        <begin position="421"/>
        <end position="442"/>
    </location>
</feature>
<evidence type="ECO:0000313" key="6">
    <source>
        <dbReference type="Proteomes" id="UP000694843"/>
    </source>
</evidence>
<protein>
    <recommendedName>
        <fullName evidence="5">Phosphatidylinositol-glycan biosynthesis class W protein</fullName>
        <ecNumber evidence="5">2.3.-.-</ecNumber>
    </recommendedName>
</protein>
<dbReference type="UniPathway" id="UPA00196"/>
<reference evidence="7" key="1">
    <citation type="submission" date="2025-08" db="UniProtKB">
        <authorList>
            <consortium name="RefSeq"/>
        </authorList>
    </citation>
    <scope>IDENTIFICATION</scope>
    <source>
        <tissue evidence="7">Whole organism</tissue>
    </source>
</reference>
<feature type="transmembrane region" description="Helical" evidence="5">
    <location>
        <begin position="80"/>
        <end position="96"/>
    </location>
</feature>
<dbReference type="EC" id="2.3.-.-" evidence="5"/>
<evidence type="ECO:0000313" key="7">
    <source>
        <dbReference type="RefSeq" id="XP_018014238.1"/>
    </source>
</evidence>
<dbReference type="GeneID" id="108671251"/>
<dbReference type="GO" id="GO:0072659">
    <property type="term" value="P:protein localization to plasma membrane"/>
    <property type="evidence" value="ECO:0007669"/>
    <property type="project" value="TreeGrafter"/>
</dbReference>
<keyword evidence="5" id="KW-0337">GPI-anchor biosynthesis</keyword>
<comment type="subcellular location">
    <subcellularLocation>
        <location evidence="5">Endoplasmic reticulum membrane</location>
        <topology evidence="5">Multi-pass membrane protein</topology>
    </subcellularLocation>
    <subcellularLocation>
        <location evidence="1">Membrane</location>
        <topology evidence="1">Multi-pass membrane protein</topology>
    </subcellularLocation>
</comment>
<dbReference type="PANTHER" id="PTHR20661">
    <property type="entry name" value="PHOSPHATIDYLINOSITOL-GLYCAN BIOSYNTHESIS CLASS W PROTEIN"/>
    <property type="match status" value="1"/>
</dbReference>
<sequence length="448" mass="48312">MDSRARIRAAHEQHVTGHAGCQWYEVLLALYPVFPATIFLATLAPSTHDHRLLQGRTVLEVLVVVVPIVAAQTFANDLLVALAVFLSLAAAVAYTFSTSPAKNVVVETSGRDGVTLVRSIVGLSTAVAILAVDFHVFPRRFAKTEEFGWSLMDVGAAGFLLINALVDMRPNAVRSVRTVLRETCVLLALGCARLLSLPAIDYQQHASEYGVHCNFFFVLAFTKIICGPWCWSVSAAGAAAAACCCTALQHCCTALLQDWVFSSQLRDSLVSGNREAVVGATGYVALYCWGAALGKVVLRQKSGGTAYEHSARSLARGCAVAAAGAGAVLWLLVSVLRLQPSRRLVNAPFIIWMVFVFLLFTGLASSVEAALKARGHNREVVPRVLRAINKHQLLFFLAANIMTGLINLSTDTLSVRPPWDLLIIFTYTASLCCAVMLLQGYMTAQKTA</sequence>
<dbReference type="Pfam" id="PF06423">
    <property type="entry name" value="GWT1"/>
    <property type="match status" value="1"/>
</dbReference>
<evidence type="ECO:0000256" key="1">
    <source>
        <dbReference type="ARBA" id="ARBA00004141"/>
    </source>
</evidence>
<feature type="transmembrane region" description="Helical" evidence="5">
    <location>
        <begin position="116"/>
        <end position="137"/>
    </location>
</feature>
<feature type="transmembrane region" description="Helical" evidence="5">
    <location>
        <begin position="318"/>
        <end position="337"/>
    </location>
</feature>
<dbReference type="GO" id="GO:0005789">
    <property type="term" value="C:endoplasmic reticulum membrane"/>
    <property type="evidence" value="ECO:0007669"/>
    <property type="project" value="UniProtKB-SubCell"/>
</dbReference>
<feature type="transmembrane region" description="Helical" evidence="5">
    <location>
        <begin position="26"/>
        <end position="45"/>
    </location>
</feature>
<dbReference type="InterPro" id="IPR009447">
    <property type="entry name" value="PIGW/GWT1"/>
</dbReference>
<feature type="transmembrane region" description="Helical" evidence="5">
    <location>
        <begin position="349"/>
        <end position="371"/>
    </location>
</feature>
<keyword evidence="5" id="KW-0808">Transferase</keyword>
<dbReference type="OrthoDB" id="15270at2759"/>
<evidence type="ECO:0000256" key="2">
    <source>
        <dbReference type="ARBA" id="ARBA00022692"/>
    </source>
</evidence>
<organism evidence="6 7">
    <name type="scientific">Hyalella azteca</name>
    <name type="common">Amphipod</name>
    <dbReference type="NCBI Taxonomy" id="294128"/>
    <lineage>
        <taxon>Eukaryota</taxon>
        <taxon>Metazoa</taxon>
        <taxon>Ecdysozoa</taxon>
        <taxon>Arthropoda</taxon>
        <taxon>Crustacea</taxon>
        <taxon>Multicrustacea</taxon>
        <taxon>Malacostraca</taxon>
        <taxon>Eumalacostraca</taxon>
        <taxon>Peracarida</taxon>
        <taxon>Amphipoda</taxon>
        <taxon>Senticaudata</taxon>
        <taxon>Talitrida</taxon>
        <taxon>Talitroidea</taxon>
        <taxon>Hyalellidae</taxon>
        <taxon>Hyalella</taxon>
    </lineage>
</organism>
<comment type="similarity">
    <text evidence="5">Belongs to the PIGW family.</text>
</comment>
<dbReference type="RefSeq" id="XP_018014238.1">
    <property type="nucleotide sequence ID" value="XM_018158749.2"/>
</dbReference>
<keyword evidence="5" id="KW-0012">Acyltransferase</keyword>
<dbReference type="GO" id="GO:0006506">
    <property type="term" value="P:GPI anchor biosynthetic process"/>
    <property type="evidence" value="ECO:0007669"/>
    <property type="project" value="UniProtKB-UniPathway"/>
</dbReference>
<dbReference type="AlphaFoldDB" id="A0A8B7NKQ2"/>
<feature type="transmembrane region" description="Helical" evidence="5">
    <location>
        <begin position="209"/>
        <end position="226"/>
    </location>
</feature>
<dbReference type="KEGG" id="hazt:108671251"/>
<feature type="transmembrane region" description="Helical" evidence="5">
    <location>
        <begin position="276"/>
        <end position="298"/>
    </location>
</feature>
<keyword evidence="6" id="KW-1185">Reference proteome</keyword>
<keyword evidence="5" id="KW-0256">Endoplasmic reticulum</keyword>
<gene>
    <name evidence="7" type="primary">LOC108671251</name>
</gene>
<evidence type="ECO:0000256" key="5">
    <source>
        <dbReference type="RuleBase" id="RU280819"/>
    </source>
</evidence>
<comment type="pathway">
    <text evidence="5">Glycolipid biosynthesis; glycosylphosphatidylinositol-anchor biosynthesis.</text>
</comment>
<keyword evidence="3 5" id="KW-1133">Transmembrane helix</keyword>
<evidence type="ECO:0000256" key="3">
    <source>
        <dbReference type="ARBA" id="ARBA00022989"/>
    </source>
</evidence>
<comment type="function">
    <text evidence="5">A acetyltransferase, which acetylates the inositol ring of phosphatidylinositol during biosynthesis of GPI-anchor.</text>
</comment>
<name>A0A8B7NKQ2_HYAAZ</name>
<feature type="transmembrane region" description="Helical" evidence="5">
    <location>
        <begin position="392"/>
        <end position="409"/>
    </location>
</feature>
<dbReference type="PANTHER" id="PTHR20661:SF0">
    <property type="entry name" value="PHOSPHATIDYLINOSITOL-GLYCAN BIOSYNTHESIS CLASS W PROTEIN"/>
    <property type="match status" value="1"/>
</dbReference>
<keyword evidence="4 5" id="KW-0472">Membrane</keyword>
<evidence type="ECO:0000256" key="4">
    <source>
        <dbReference type="ARBA" id="ARBA00023136"/>
    </source>
</evidence>
<keyword evidence="2 5" id="KW-0812">Transmembrane</keyword>
<dbReference type="OMA" id="GLYVMQP"/>
<feature type="transmembrane region" description="Helical" evidence="5">
    <location>
        <begin position="57"/>
        <end position="74"/>
    </location>
</feature>
<dbReference type="GO" id="GO:0032216">
    <property type="term" value="F:glucosaminyl-phosphatidylinositol O-acyltransferase activity"/>
    <property type="evidence" value="ECO:0007669"/>
    <property type="project" value="TreeGrafter"/>
</dbReference>
<accession>A0A8B7NKQ2</accession>
<proteinExistence type="inferred from homology"/>